<dbReference type="Gene3D" id="1.10.340.30">
    <property type="entry name" value="Hypothetical protein, domain 2"/>
    <property type="match status" value="1"/>
</dbReference>
<evidence type="ECO:0000256" key="6">
    <source>
        <dbReference type="ARBA" id="ARBA00023204"/>
    </source>
</evidence>
<proteinExistence type="predicted"/>
<comment type="function">
    <text evidence="8">Mismatch-specific DNA N-glycosylase involved in DNA repair. Has thymine glycosylase activity and is specific for G:T mismatches within methylated and unmethylated CpG sites. Can also remove uracil or 5-fluorouracil in G:U mismatches. Has no lyase activity. Was first identified as methyl-CpG-binding protein.</text>
</comment>
<evidence type="ECO:0000256" key="2">
    <source>
        <dbReference type="ARBA" id="ARBA00022553"/>
    </source>
</evidence>
<evidence type="ECO:0000256" key="3">
    <source>
        <dbReference type="ARBA" id="ARBA00022763"/>
    </source>
</evidence>
<dbReference type="GO" id="GO:0003677">
    <property type="term" value="F:DNA binding"/>
    <property type="evidence" value="ECO:0007669"/>
    <property type="project" value="UniProtKB-KW"/>
</dbReference>
<dbReference type="GO" id="GO:0005634">
    <property type="term" value="C:nucleus"/>
    <property type="evidence" value="ECO:0007669"/>
    <property type="project" value="UniProtKB-SubCell"/>
</dbReference>
<protein>
    <recommendedName>
        <fullName evidence="10">Methyl-CpG-binding domain protein 4</fullName>
    </recommendedName>
    <alternativeName>
        <fullName evidence="11">Methyl-CpG-binding protein MBD4</fullName>
    </alternativeName>
    <alternativeName>
        <fullName evidence="12">Mismatch-specific DNA N-glycosylase</fullName>
    </alternativeName>
</protein>
<feature type="domain" description="MBD" evidence="13">
    <location>
        <begin position="163"/>
        <end position="235"/>
    </location>
</feature>
<evidence type="ECO:0000256" key="4">
    <source>
        <dbReference type="ARBA" id="ARBA00022801"/>
    </source>
</evidence>
<dbReference type="InParanoid" id="L5K8S1"/>
<name>L5K8S1_PTEAL</name>
<keyword evidence="15" id="KW-1185">Reference proteome</keyword>
<dbReference type="FunFam" id="3.30.890.10:FF:000013">
    <property type="entry name" value="Methyl-CpG-binding domain protein 4"/>
    <property type="match status" value="1"/>
</dbReference>
<dbReference type="InterPro" id="IPR011257">
    <property type="entry name" value="DNA_glycosylase"/>
</dbReference>
<evidence type="ECO:0000256" key="7">
    <source>
        <dbReference type="ARBA" id="ARBA00023242"/>
    </source>
</evidence>
<dbReference type="InterPro" id="IPR045138">
    <property type="entry name" value="MeCP2/MBD4"/>
</dbReference>
<keyword evidence="6" id="KW-0234">DNA repair</keyword>
<accession>L5K8S1</accession>
<comment type="subunit">
    <text evidence="9">Interacts with MLH1.</text>
</comment>
<dbReference type="GO" id="GO:0008263">
    <property type="term" value="F:pyrimidine-specific mismatch base pair DNA N-glycosylase activity"/>
    <property type="evidence" value="ECO:0007669"/>
    <property type="project" value="InterPro"/>
</dbReference>
<organism evidence="14 15">
    <name type="scientific">Pteropus alecto</name>
    <name type="common">Black flying fox</name>
    <dbReference type="NCBI Taxonomy" id="9402"/>
    <lineage>
        <taxon>Eukaryota</taxon>
        <taxon>Metazoa</taxon>
        <taxon>Chordata</taxon>
        <taxon>Craniata</taxon>
        <taxon>Vertebrata</taxon>
        <taxon>Euteleostomi</taxon>
        <taxon>Mammalia</taxon>
        <taxon>Eutheria</taxon>
        <taxon>Laurasiatheria</taxon>
        <taxon>Chiroptera</taxon>
        <taxon>Yinpterochiroptera</taxon>
        <taxon>Pteropodoidea</taxon>
        <taxon>Pteropodidae</taxon>
        <taxon>Pteropodinae</taxon>
        <taxon>Pteropus</taxon>
    </lineage>
</organism>
<dbReference type="eggNOG" id="KOG4161">
    <property type="taxonomic scope" value="Eukaryota"/>
</dbReference>
<dbReference type="PANTHER" id="PTHR15074">
    <property type="entry name" value="METHYL-CPG-BINDING PROTEIN"/>
    <property type="match status" value="1"/>
</dbReference>
<dbReference type="PROSITE" id="PS50982">
    <property type="entry name" value="MBD"/>
    <property type="match status" value="1"/>
</dbReference>
<dbReference type="PANTHER" id="PTHR15074:SF7">
    <property type="entry name" value="METHYL-CPG-BINDING DOMAIN PROTEIN 4"/>
    <property type="match status" value="1"/>
</dbReference>
<dbReference type="SMART" id="SM00391">
    <property type="entry name" value="MBD"/>
    <property type="match status" value="1"/>
</dbReference>
<keyword evidence="5" id="KW-0238">DNA-binding</keyword>
<dbReference type="InterPro" id="IPR016177">
    <property type="entry name" value="DNA-bd_dom_sf"/>
</dbReference>
<evidence type="ECO:0000256" key="9">
    <source>
        <dbReference type="ARBA" id="ARBA00062707"/>
    </source>
</evidence>
<keyword evidence="7" id="KW-0539">Nucleus</keyword>
<evidence type="ECO:0000256" key="1">
    <source>
        <dbReference type="ARBA" id="ARBA00004123"/>
    </source>
</evidence>
<dbReference type="FunCoup" id="L5K8S1">
    <property type="interactions" value="1823"/>
</dbReference>
<dbReference type="AlphaFoldDB" id="L5K8S1"/>
<dbReference type="SUPFAM" id="SSF54171">
    <property type="entry name" value="DNA-binding domain"/>
    <property type="match status" value="1"/>
</dbReference>
<dbReference type="GO" id="GO:0006281">
    <property type="term" value="P:DNA repair"/>
    <property type="evidence" value="ECO:0007669"/>
    <property type="project" value="UniProtKB-KW"/>
</dbReference>
<sequence length="664" mass="75886">MRSELRARQSSECACLKGGLIKAQKRSWKARAIGRNERGAVRLLPQGTRLAELWPTGRPESACGVCQAYPALSFRFRPDAELKKFSHLILLHIHGVASCRPIGAAGARLRGHDCDGESEPGELKEDVAVGSERVEDEKQMVIKSSSECNTLLQEPITASQFGGTEMTECHKSVPCGWKRVVKQRVSGKTAGRYDVYFISPQGLKFRSKSSLANYLHKNEETSLKPEDFDFTVLSKRGIKSKYKDCSTEALTSQLQNESSISNRNLRTRSRWKKDVFPLPSGSLELQESRGLADVTSINLLLKENDSVNDVDSKKVRKSKGKMTILKGIQIKKTKTGCRESLLDSVQSNIERESVYNKAEAESEPIVQENQLDRTFCISDTEASDKTFNVTSEEKRLIKEKSLSSRSNFSFEQITSGIINKLCSTREAEHKEKCEDTILESEEIRTKVEVGERKEHLHIDNLKCGSEMDNNCLQTEKESTVKICQEDTIPRSQTEKRKTSLYFSSKYNKEALSPPRRKAFKKWTPPRSPFNLVQETLFHDPWKLLIATIFLNRTSGKMAIPVLWEFLEKYPSAEVARTADWRDVSELLKPLGLYELRAKTIIKFSDEYLTKQWRYPIELHGIGKYGNDSYRIFCINEWKQVHPEDHKLNKYHDWLWENHEKLSLS</sequence>
<dbReference type="FunFam" id="1.10.340.30:FF:000051">
    <property type="entry name" value="Methyl-CpG-binding domain protein 4"/>
    <property type="match status" value="1"/>
</dbReference>
<keyword evidence="4" id="KW-0378">Hydrolase</keyword>
<keyword evidence="2" id="KW-0597">Phosphoprotein</keyword>
<gene>
    <name evidence="14" type="ORF">PAL_GLEAN10022313</name>
</gene>
<evidence type="ECO:0000259" key="13">
    <source>
        <dbReference type="PROSITE" id="PS50982"/>
    </source>
</evidence>
<dbReference type="Proteomes" id="UP000010552">
    <property type="component" value="Unassembled WGS sequence"/>
</dbReference>
<dbReference type="InterPro" id="IPR017352">
    <property type="entry name" value="MBD4"/>
</dbReference>
<dbReference type="InterPro" id="IPR001739">
    <property type="entry name" value="Methyl_CpG_DNA-bd"/>
</dbReference>
<evidence type="ECO:0000256" key="5">
    <source>
        <dbReference type="ARBA" id="ARBA00023125"/>
    </source>
</evidence>
<evidence type="ECO:0000313" key="14">
    <source>
        <dbReference type="EMBL" id="ELK07895.1"/>
    </source>
</evidence>
<evidence type="ECO:0000313" key="15">
    <source>
        <dbReference type="Proteomes" id="UP000010552"/>
    </source>
</evidence>
<dbReference type="CDD" id="cd01396">
    <property type="entry name" value="MeCP2_MBD"/>
    <property type="match status" value="1"/>
</dbReference>
<keyword evidence="3" id="KW-0227">DNA damage</keyword>
<dbReference type="STRING" id="9402.L5K8S1"/>
<dbReference type="Gene3D" id="3.30.890.10">
    <property type="entry name" value="Methyl-cpg-binding Protein 2, Chain A"/>
    <property type="match status" value="1"/>
</dbReference>
<evidence type="ECO:0000256" key="12">
    <source>
        <dbReference type="ARBA" id="ARBA00083330"/>
    </source>
</evidence>
<dbReference type="SUPFAM" id="SSF48150">
    <property type="entry name" value="DNA-glycosylase"/>
    <property type="match status" value="1"/>
</dbReference>
<evidence type="ECO:0000256" key="10">
    <source>
        <dbReference type="ARBA" id="ARBA00069821"/>
    </source>
</evidence>
<comment type="subcellular location">
    <subcellularLocation>
        <location evidence="1">Nucleus</location>
    </subcellularLocation>
</comment>
<reference evidence="15" key="1">
    <citation type="journal article" date="2013" name="Science">
        <title>Comparative analysis of bat genomes provides insight into the evolution of flight and immunity.</title>
        <authorList>
            <person name="Zhang G."/>
            <person name="Cowled C."/>
            <person name="Shi Z."/>
            <person name="Huang Z."/>
            <person name="Bishop-Lilly K.A."/>
            <person name="Fang X."/>
            <person name="Wynne J.W."/>
            <person name="Xiong Z."/>
            <person name="Baker M.L."/>
            <person name="Zhao W."/>
            <person name="Tachedjian M."/>
            <person name="Zhu Y."/>
            <person name="Zhou P."/>
            <person name="Jiang X."/>
            <person name="Ng J."/>
            <person name="Yang L."/>
            <person name="Wu L."/>
            <person name="Xiao J."/>
            <person name="Feng Y."/>
            <person name="Chen Y."/>
            <person name="Sun X."/>
            <person name="Zhang Y."/>
            <person name="Marsh G.A."/>
            <person name="Crameri G."/>
            <person name="Broder C.C."/>
            <person name="Frey K.G."/>
            <person name="Wang L.F."/>
            <person name="Wang J."/>
        </authorList>
    </citation>
    <scope>NUCLEOTIDE SEQUENCE [LARGE SCALE GENOMIC DNA]</scope>
</reference>
<dbReference type="EMBL" id="KB030947">
    <property type="protein sequence ID" value="ELK07895.1"/>
    <property type="molecule type" value="Genomic_DNA"/>
</dbReference>
<dbReference type="PIRSF" id="PIRSF038005">
    <property type="entry name" value="Methyl_CpG_bd_MBD4"/>
    <property type="match status" value="1"/>
</dbReference>
<evidence type="ECO:0000256" key="8">
    <source>
        <dbReference type="ARBA" id="ARBA00055831"/>
    </source>
</evidence>
<evidence type="ECO:0000256" key="11">
    <source>
        <dbReference type="ARBA" id="ARBA00076709"/>
    </source>
</evidence>
<dbReference type="Pfam" id="PF01429">
    <property type="entry name" value="MBD"/>
    <property type="match status" value="1"/>
</dbReference>